<name>A0A6C0B6D2_9ZZZZ</name>
<protein>
    <submittedName>
        <fullName evidence="1">Uncharacterized protein</fullName>
    </submittedName>
</protein>
<proteinExistence type="predicted"/>
<reference evidence="1" key="1">
    <citation type="journal article" date="2020" name="Nature">
        <title>Giant virus diversity and host interactions through global metagenomics.</title>
        <authorList>
            <person name="Schulz F."/>
            <person name="Roux S."/>
            <person name="Paez-Espino D."/>
            <person name="Jungbluth S."/>
            <person name="Walsh D.A."/>
            <person name="Denef V.J."/>
            <person name="McMahon K.D."/>
            <person name="Konstantinidis K.T."/>
            <person name="Eloe-Fadrosh E.A."/>
            <person name="Kyrpides N.C."/>
            <person name="Woyke T."/>
        </authorList>
    </citation>
    <scope>NUCLEOTIDE SEQUENCE</scope>
    <source>
        <strain evidence="1">GVMAG-M-3300009422-16</strain>
    </source>
</reference>
<dbReference type="EMBL" id="MN739074">
    <property type="protein sequence ID" value="QHS87033.1"/>
    <property type="molecule type" value="Genomic_DNA"/>
</dbReference>
<sequence>MFMNVFTFLILFIDNKIYFKLRKNNNDNNNTTGILLLLLHK</sequence>
<dbReference type="AlphaFoldDB" id="A0A6C0B6D2"/>
<evidence type="ECO:0000313" key="1">
    <source>
        <dbReference type="EMBL" id="QHS87033.1"/>
    </source>
</evidence>
<organism evidence="1">
    <name type="scientific">viral metagenome</name>
    <dbReference type="NCBI Taxonomy" id="1070528"/>
    <lineage>
        <taxon>unclassified sequences</taxon>
        <taxon>metagenomes</taxon>
        <taxon>organismal metagenomes</taxon>
    </lineage>
</organism>
<accession>A0A6C0B6D2</accession>